<accession>A0A6N6MQH8</accession>
<keyword evidence="2" id="KW-1185">Reference proteome</keyword>
<dbReference type="Pfam" id="PF17419">
    <property type="entry name" value="MauJ"/>
    <property type="match status" value="1"/>
</dbReference>
<dbReference type="EMBL" id="VZZJ01000019">
    <property type="protein sequence ID" value="KAB1071505.1"/>
    <property type="molecule type" value="Genomic_DNA"/>
</dbReference>
<dbReference type="InterPro" id="IPR035383">
    <property type="entry name" value="MauJ"/>
</dbReference>
<protein>
    <recommendedName>
        <fullName evidence="3">Apea-like HEPN domain-containing protein</fullName>
    </recommendedName>
</protein>
<evidence type="ECO:0000313" key="2">
    <source>
        <dbReference type="Proteomes" id="UP000441523"/>
    </source>
</evidence>
<organism evidence="1 2">
    <name type="scientific">Methylobacterium planeticum</name>
    <dbReference type="NCBI Taxonomy" id="2615211"/>
    <lineage>
        <taxon>Bacteria</taxon>
        <taxon>Pseudomonadati</taxon>
        <taxon>Pseudomonadota</taxon>
        <taxon>Alphaproteobacteria</taxon>
        <taxon>Hyphomicrobiales</taxon>
        <taxon>Methylobacteriaceae</taxon>
        <taxon>Methylobacterium</taxon>
    </lineage>
</organism>
<proteinExistence type="predicted"/>
<evidence type="ECO:0000313" key="1">
    <source>
        <dbReference type="EMBL" id="KAB1071505.1"/>
    </source>
</evidence>
<name>A0A6N6MQH8_9HYPH</name>
<comment type="caution">
    <text evidence="1">The sequence shown here is derived from an EMBL/GenBank/DDBJ whole genome shotgun (WGS) entry which is preliminary data.</text>
</comment>
<gene>
    <name evidence="1" type="ORF">F6X51_19515</name>
</gene>
<reference evidence="1 2" key="1">
    <citation type="submission" date="2019-09" db="EMBL/GenBank/DDBJ databases">
        <title>YIM 132548 draft genome.</title>
        <authorList>
            <person name="Jiang L."/>
        </authorList>
    </citation>
    <scope>NUCLEOTIDE SEQUENCE [LARGE SCALE GENOMIC DNA]</scope>
    <source>
        <strain evidence="1 2">YIM 132548</strain>
    </source>
</reference>
<dbReference type="Proteomes" id="UP000441523">
    <property type="component" value="Unassembled WGS sequence"/>
</dbReference>
<sequence>MVASKRWVVAYSIDATAGLYDELESLNYTHPRGKFSITLKEKSDLMLEEEHMIAFLILSSHTIVSAHEAADDYLQEWINHLCFVTCGSFRRRRKIFVLDWSDGIKERESLIWTDALNGPYIGFLNAEILKSIEALQAVELTTPQRSALRWFSAGLRAEIEEDQFQYFWFCLEISATSRKNKMKVTDKCQFCSGDLKCSQCDKVSTHRPFAKQDIQNWLREMQVEDDIIACLFKTRNTLLHGEDRDGVESAIREQQPDFVFEQAVNLIGKIAWTSLLRSIDGSVRIQDLYLVGKDDFVRRVVRGQAQVFVGTPISEHDPQIEQIILPKISLVKK</sequence>
<dbReference type="RefSeq" id="WP_150965344.1">
    <property type="nucleotide sequence ID" value="NZ_VZZJ01000019.1"/>
</dbReference>
<evidence type="ECO:0008006" key="3">
    <source>
        <dbReference type="Google" id="ProtNLM"/>
    </source>
</evidence>
<dbReference type="AlphaFoldDB" id="A0A6N6MQH8"/>